<name>A0A6G9XRU4_NOCBR</name>
<dbReference type="InterPro" id="IPR007345">
    <property type="entry name" value="Polysacch_pyruvyl_Trfase"/>
</dbReference>
<evidence type="ECO:0000313" key="2">
    <source>
        <dbReference type="EMBL" id="QIS03629.1"/>
    </source>
</evidence>
<sequence length="459" mass="49508">MGTEGSAAERGELAEGNIRVLVENGEYWLRNRGDIAMMAVTVERLRARWPRARIGVLTHQPGILRALLPTAEPLCGPDWHWPSDGWSARLSRRAATKLGGPAALRWRAATDGPKDRLRALRSAAKRRADGPGITEHVTVPEHSTFPVEIPAAVEQASLVLALGGGYMTDVDRYQAHRTLNLLEYARTRGIPTALVGQGLGPLHDPALLRRAGEVLPGVDFVALRERRRGPELLSRMGVAPERVLVTGDDAVEFAYRLRQARIGADIGLCLRVADYSPVGALARATLGRVVRACAAEHRAGVVPLIISEYASEDRLSTLPLMAGAEIARPAVGRGGTPQDVARQVSGCRVLVTSAYHLAVFALSQGIPAVGITASEYYDDKFHGLAQMFGAGLRIVHLNDADLESSLTEAVSRSWDDAPVVREALQRKAIEQIDASRAGLERVFRLVDSGPVRPGHQLGG</sequence>
<dbReference type="PANTHER" id="PTHR36836:SF1">
    <property type="entry name" value="COLANIC ACID BIOSYNTHESIS PROTEIN WCAK"/>
    <property type="match status" value="1"/>
</dbReference>
<dbReference type="Pfam" id="PF04230">
    <property type="entry name" value="PS_pyruv_trans"/>
    <property type="match status" value="1"/>
</dbReference>
<dbReference type="PANTHER" id="PTHR36836">
    <property type="entry name" value="COLANIC ACID BIOSYNTHESIS PROTEIN WCAK"/>
    <property type="match status" value="1"/>
</dbReference>
<reference evidence="2 3" key="1">
    <citation type="journal article" date="2019" name="ACS Chem. Biol.">
        <title>Identification and Mobilization of a Cryptic Antibiotic Biosynthesis Gene Locus from a Human-Pathogenic Nocardia Isolate.</title>
        <authorList>
            <person name="Herisse M."/>
            <person name="Ishida K."/>
            <person name="Porter J.L."/>
            <person name="Howden B."/>
            <person name="Hertweck C."/>
            <person name="Stinear T.P."/>
            <person name="Pidot S.J."/>
        </authorList>
    </citation>
    <scope>NUCLEOTIDE SEQUENCE [LARGE SCALE GENOMIC DNA]</scope>
    <source>
        <strain evidence="2 3">AUSMDU00024985</strain>
    </source>
</reference>
<dbReference type="RefSeq" id="WP_167462698.1">
    <property type="nucleotide sequence ID" value="NZ_CP046171.1"/>
</dbReference>
<evidence type="ECO:0000259" key="1">
    <source>
        <dbReference type="Pfam" id="PF04230"/>
    </source>
</evidence>
<keyword evidence="2" id="KW-0808">Transferase</keyword>
<gene>
    <name evidence="2" type="ORF">F5X71_16045</name>
</gene>
<dbReference type="GO" id="GO:0016740">
    <property type="term" value="F:transferase activity"/>
    <property type="evidence" value="ECO:0007669"/>
    <property type="project" value="UniProtKB-KW"/>
</dbReference>
<organism evidence="2 3">
    <name type="scientific">Nocardia brasiliensis</name>
    <dbReference type="NCBI Taxonomy" id="37326"/>
    <lineage>
        <taxon>Bacteria</taxon>
        <taxon>Bacillati</taxon>
        <taxon>Actinomycetota</taxon>
        <taxon>Actinomycetes</taxon>
        <taxon>Mycobacteriales</taxon>
        <taxon>Nocardiaceae</taxon>
        <taxon>Nocardia</taxon>
    </lineage>
</organism>
<accession>A0A6G9XRU4</accession>
<evidence type="ECO:0000313" key="3">
    <source>
        <dbReference type="Proteomes" id="UP000501705"/>
    </source>
</evidence>
<dbReference type="Proteomes" id="UP000501705">
    <property type="component" value="Chromosome"/>
</dbReference>
<proteinExistence type="predicted"/>
<protein>
    <submittedName>
        <fullName evidence="2">Polysaccharide pyruvyl transferase family protein</fullName>
    </submittedName>
</protein>
<dbReference type="AlphaFoldDB" id="A0A6G9XRU4"/>
<dbReference type="EMBL" id="CP046171">
    <property type="protein sequence ID" value="QIS03629.1"/>
    <property type="molecule type" value="Genomic_DNA"/>
</dbReference>
<feature type="domain" description="Polysaccharide pyruvyl transferase" evidence="1">
    <location>
        <begin position="31"/>
        <end position="372"/>
    </location>
</feature>